<dbReference type="FunFam" id="2.10.10.10:FF:000001">
    <property type="entry name" value="Fibronectin 1a isoform 1"/>
    <property type="match status" value="1"/>
</dbReference>
<keyword evidence="5 9" id="KW-0472">Membrane</keyword>
<reference evidence="13" key="3">
    <citation type="submission" date="2025-09" db="UniProtKB">
        <authorList>
            <consortium name="Ensembl"/>
        </authorList>
    </citation>
    <scope>IDENTIFICATION</scope>
</reference>
<keyword evidence="3" id="KW-0677">Repeat</keyword>
<dbReference type="RefSeq" id="XP_026229723.1">
    <property type="nucleotide sequence ID" value="XM_026373938.1"/>
</dbReference>
<feature type="domain" description="C-type lectin" evidence="11">
    <location>
        <begin position="1223"/>
        <end position="1323"/>
    </location>
</feature>
<dbReference type="SUPFAM" id="SSF56436">
    <property type="entry name" value="C-type lectin-like"/>
    <property type="match status" value="8"/>
</dbReference>
<dbReference type="PROSITE" id="PS00615">
    <property type="entry name" value="C_TYPE_LECTIN_1"/>
    <property type="match status" value="3"/>
</dbReference>
<evidence type="ECO:0000256" key="5">
    <source>
        <dbReference type="ARBA" id="ARBA00023136"/>
    </source>
</evidence>
<dbReference type="CDD" id="cd00062">
    <property type="entry name" value="FN2"/>
    <property type="match status" value="1"/>
</dbReference>
<feature type="transmembrane region" description="Helical" evidence="9">
    <location>
        <begin position="1361"/>
        <end position="1383"/>
    </location>
</feature>
<evidence type="ECO:0000256" key="7">
    <source>
        <dbReference type="ARBA" id="ARBA00023180"/>
    </source>
</evidence>
<reference evidence="13" key="1">
    <citation type="submission" date="2021-04" db="EMBL/GenBank/DDBJ databases">
        <authorList>
            <consortium name="Wellcome Sanger Institute Data Sharing"/>
        </authorList>
    </citation>
    <scope>NUCLEOTIDE SEQUENCE [LARGE SCALE GENOMIC DNA]</scope>
</reference>
<feature type="chain" id="PRO_5030079366" evidence="10">
    <location>
        <begin position="20"/>
        <end position="1441"/>
    </location>
</feature>
<feature type="domain" description="C-type lectin" evidence="11">
    <location>
        <begin position="634"/>
        <end position="749"/>
    </location>
</feature>
<feature type="domain" description="C-type lectin" evidence="11">
    <location>
        <begin position="1087"/>
        <end position="1189"/>
    </location>
</feature>
<dbReference type="Proteomes" id="UP000265040">
    <property type="component" value="Chromosome 17"/>
</dbReference>
<reference evidence="13" key="2">
    <citation type="submission" date="2025-08" db="UniProtKB">
        <authorList>
            <consortium name="Ensembl"/>
        </authorList>
    </citation>
    <scope>IDENTIFICATION</scope>
</reference>
<dbReference type="InterPro" id="IPR050111">
    <property type="entry name" value="C-type_lectin/snaclec_domain"/>
</dbReference>
<dbReference type="Pfam" id="PF00040">
    <property type="entry name" value="fn2"/>
    <property type="match status" value="1"/>
</dbReference>
<evidence type="ECO:0000313" key="13">
    <source>
        <dbReference type="Ensembl" id="ENSATEP00000000833.2"/>
    </source>
</evidence>
<accession>A0A3Q1H7U7</accession>
<evidence type="ECO:0000256" key="4">
    <source>
        <dbReference type="ARBA" id="ARBA00022989"/>
    </source>
</evidence>
<dbReference type="InterPro" id="IPR001304">
    <property type="entry name" value="C-type_lectin-like"/>
</dbReference>
<dbReference type="InterPro" id="IPR016187">
    <property type="entry name" value="CTDL_fold"/>
</dbReference>
<dbReference type="InterPro" id="IPR018378">
    <property type="entry name" value="C-type_lectin_CS"/>
</dbReference>
<protein>
    <submittedName>
        <fullName evidence="13">Uncharacterized protein</fullName>
    </submittedName>
</protein>
<feature type="domain" description="C-type lectin" evidence="11">
    <location>
        <begin position="349"/>
        <end position="465"/>
    </location>
</feature>
<feature type="domain" description="Fibronectin type-II" evidence="12">
    <location>
        <begin position="148"/>
        <end position="195"/>
    </location>
</feature>
<dbReference type="GeneTree" id="ENSGT01050000244842"/>
<evidence type="ECO:0000313" key="14">
    <source>
        <dbReference type="Proteomes" id="UP000265040"/>
    </source>
</evidence>
<dbReference type="Gene3D" id="3.10.100.10">
    <property type="entry name" value="Mannose-Binding Protein A, subunit A"/>
    <property type="match status" value="8"/>
</dbReference>
<comment type="subcellular location">
    <subcellularLocation>
        <location evidence="1">Membrane</location>
        <topology evidence="1">Single-pass membrane protein</topology>
    </subcellularLocation>
</comment>
<sequence length="1441" mass="162986">MKTTFAAVVLLIQALYCLGLDDSPFQLINKAGFCLVKQWDLCVITQWTTSDRLLVPWRNKCLGVQGKSVGSEISLYDCDENNELQKWECKNETLLALKGQELYIELTADNAAVLSKTIGPNNHLTISGSSSGACTRTYREKYTIGGNAYGKPCMFPFLYKDEWYHDCTTTDLSDGRLWCAVETKYEHELWGFCPTNSKETWKKHITTGAYYQLNTQSALTWSQAEASCKQQGASLLSITDPHEQAYVTALLGTEISGQGDKLWIGLILNSEHGWQWSNGKPYRYLNWDSGHPLPNPGHSCAIVDGAVQYSWQSSQCTKKLGYICYSEGAVARPTEAAETGFCSRPWIPYNGHCFHLDRTQKTWSDAQKACRKEGGDLVSMHNVEDQSFVISQLGYASTDELWIGLNDKKTEGLFDWSDHSTVSFTSWEYGKPGVGTDIKDCILIRGENGNWDDHACDEKHGFICMKESASEPSGDELDQNIGCKSGWKRHGSYCYFVGTQTKTFDEAKDDCKSSDSYLADVTTGVDNAFLISLVGSRPEKYFWLGLSNQKNIDAFVWTNSDSVRFTHWNAEMPGHQQGCVAMTTGIFAGLWDVLPCSNKEKYICKHQAEGAVPTTPPPTPPPLKCADGWNPLATRKVCYKVFSLKRTWYEARDYCNAIGGDLLSIHNHAQLQVKPSSYTTVWIGLNAPDPLTGYIWSDKSPVNFQHWRKGQPNNKNNVQSCAEFITRMWDENGSWNDAHCEKKNGWVCQIRIGVTPGPVPEPVTPNYNKTSDGWLEWNGTQYYINNERNAMTDARKFCQQRHGDLVSFTSEAESIFLWQQISESYSPYWIGLTVDFDGTFEWMDGSQVVFQRWDEGQPDFKNYDENCVAMQPFTGFWHDYNCGLDRKSICKRSGSPPANSTVAPTVPPKGGCPSNWKKLNSKCYRIIRDQKSTWHEARKHCQSLGGNLASISSRHVQVFLMSQMADTSTLNLWTGLHSLHGNEFLWTDGQPRSYINFNTHRIFRIGSYIFWRHLSMGWYNYHRADDKCVVINTDPALGIGKWTPTPCNDTNGFICLQNVVPSIPDAPEPTSHNDYVDIFNDSIKVITQQMNWDAAKKYCENEGANLASLRNQWTHAYVELLALNLKAPLWIGLNKQQTNGYYKYIDGWKMRFTQWDDNEPRTDQPCVYIDVDGKWKTASCNMTIYSVCMKSTDVPPTESSNFPGVCPENPNTANSNRFFWIPFKGNCYMFFTEERTWPDAATSCARHGGSLASIEDSFEQEFFKNNVKTFEDSHPSFWIGLYKTHKGEWMWLDQSVMDFTNWGEGQPIDYSYGRIVSSDGKWKAGSPGYRSYICKTPKVIPPTPSPKSPGPSPKHPSRGHIVLAVVVIIVGIAMGAVIAFFLFRKSGHRVPIPDTLTNFANPLFFSNDQSQADVADTKKLVENEEEKNPEPIITHLHDKCF</sequence>
<evidence type="ECO:0000256" key="9">
    <source>
        <dbReference type="SAM" id="Phobius"/>
    </source>
</evidence>
<keyword evidence="2 9" id="KW-0812">Transmembrane</keyword>
<dbReference type="InterPro" id="IPR000562">
    <property type="entry name" value="FN_type2_dom"/>
</dbReference>
<dbReference type="FunFam" id="3.10.100.10:FF:000022">
    <property type="entry name" value="Mannose receptor C-type 1"/>
    <property type="match status" value="1"/>
</dbReference>
<dbReference type="PROSITE" id="PS50041">
    <property type="entry name" value="C_TYPE_LECTIN_2"/>
    <property type="match status" value="8"/>
</dbReference>
<dbReference type="InterPro" id="IPR016186">
    <property type="entry name" value="C-type_lectin-like/link_sf"/>
</dbReference>
<dbReference type="SMART" id="SM00059">
    <property type="entry name" value="FN2"/>
    <property type="match status" value="1"/>
</dbReference>
<dbReference type="PROSITE" id="PS50231">
    <property type="entry name" value="RICIN_B_LECTIN"/>
    <property type="match status" value="1"/>
</dbReference>
<feature type="signal peptide" evidence="10">
    <location>
        <begin position="1"/>
        <end position="19"/>
    </location>
</feature>
<dbReference type="Gene3D" id="2.80.10.50">
    <property type="match status" value="1"/>
</dbReference>
<proteinExistence type="predicted"/>
<dbReference type="SUPFAM" id="SSF57440">
    <property type="entry name" value="Kringle-like"/>
    <property type="match status" value="1"/>
</dbReference>
<keyword evidence="14" id="KW-1185">Reference proteome</keyword>
<dbReference type="GeneID" id="113171524"/>
<keyword evidence="4 9" id="KW-1133">Transmembrane helix</keyword>
<name>A0A3Q1H7U7_ANATE</name>
<evidence type="ECO:0000256" key="10">
    <source>
        <dbReference type="SAM" id="SignalP"/>
    </source>
</evidence>
<evidence type="ECO:0000256" key="6">
    <source>
        <dbReference type="ARBA" id="ARBA00023157"/>
    </source>
</evidence>
<evidence type="ECO:0000256" key="1">
    <source>
        <dbReference type="ARBA" id="ARBA00004167"/>
    </source>
</evidence>
<dbReference type="Gene3D" id="2.10.10.10">
    <property type="entry name" value="Fibronectin, type II, collagen-binding"/>
    <property type="match status" value="1"/>
</dbReference>
<dbReference type="Ensembl" id="ENSATET00000000849.3">
    <property type="protein sequence ID" value="ENSATEP00000000833.2"/>
    <property type="gene ID" value="ENSATEG00000032988.1"/>
</dbReference>
<dbReference type="PANTHER" id="PTHR22803">
    <property type="entry name" value="MANNOSE, PHOSPHOLIPASE, LECTIN RECEPTOR RELATED"/>
    <property type="match status" value="1"/>
</dbReference>
<dbReference type="GO" id="GO:0016020">
    <property type="term" value="C:membrane"/>
    <property type="evidence" value="ECO:0007669"/>
    <property type="project" value="UniProtKB-SubCell"/>
</dbReference>
<dbReference type="CDD" id="cd00037">
    <property type="entry name" value="CLECT"/>
    <property type="match status" value="8"/>
</dbReference>
<keyword evidence="10" id="KW-0732">Signal</keyword>
<feature type="domain" description="C-type lectin" evidence="11">
    <location>
        <begin position="919"/>
        <end position="1056"/>
    </location>
</feature>
<feature type="domain" description="C-type lectin" evidence="11">
    <location>
        <begin position="490"/>
        <end position="605"/>
    </location>
</feature>
<comment type="caution">
    <text evidence="8">Lacks conserved residue(s) required for the propagation of feature annotation.</text>
</comment>
<dbReference type="InterPro" id="IPR036943">
    <property type="entry name" value="FN_type2_sf"/>
</dbReference>
<dbReference type="SMART" id="SM00034">
    <property type="entry name" value="CLECT"/>
    <property type="match status" value="8"/>
</dbReference>
<evidence type="ECO:0000259" key="12">
    <source>
        <dbReference type="PROSITE" id="PS51092"/>
    </source>
</evidence>
<dbReference type="SUPFAM" id="SSF50370">
    <property type="entry name" value="Ricin B-like lectins"/>
    <property type="match status" value="1"/>
</dbReference>
<evidence type="ECO:0000256" key="2">
    <source>
        <dbReference type="ARBA" id="ARBA00022692"/>
    </source>
</evidence>
<feature type="domain" description="C-type lectin" evidence="11">
    <location>
        <begin position="206"/>
        <end position="325"/>
    </location>
</feature>
<keyword evidence="6 8" id="KW-1015">Disulfide bond</keyword>
<evidence type="ECO:0000256" key="8">
    <source>
        <dbReference type="PROSITE-ProRule" id="PRU00479"/>
    </source>
</evidence>
<keyword evidence="7" id="KW-0325">Glycoprotein</keyword>
<dbReference type="InterPro" id="IPR035992">
    <property type="entry name" value="Ricin_B-like_lectins"/>
</dbReference>
<organism evidence="13 14">
    <name type="scientific">Anabas testudineus</name>
    <name type="common">Climbing perch</name>
    <name type="synonym">Anthias testudineus</name>
    <dbReference type="NCBI Taxonomy" id="64144"/>
    <lineage>
        <taxon>Eukaryota</taxon>
        <taxon>Metazoa</taxon>
        <taxon>Chordata</taxon>
        <taxon>Craniata</taxon>
        <taxon>Vertebrata</taxon>
        <taxon>Euteleostomi</taxon>
        <taxon>Actinopterygii</taxon>
        <taxon>Neopterygii</taxon>
        <taxon>Teleostei</taxon>
        <taxon>Neoteleostei</taxon>
        <taxon>Acanthomorphata</taxon>
        <taxon>Anabantaria</taxon>
        <taxon>Anabantiformes</taxon>
        <taxon>Anabantoidei</taxon>
        <taxon>Anabantidae</taxon>
        <taxon>Anabas</taxon>
    </lineage>
</organism>
<dbReference type="PROSITE" id="PS51092">
    <property type="entry name" value="FN2_2"/>
    <property type="match status" value="1"/>
</dbReference>
<feature type="domain" description="C-type lectin" evidence="11">
    <location>
        <begin position="777"/>
        <end position="891"/>
    </location>
</feature>
<dbReference type="OrthoDB" id="6356110at2759"/>
<dbReference type="Pfam" id="PF00059">
    <property type="entry name" value="Lectin_C"/>
    <property type="match status" value="8"/>
</dbReference>
<dbReference type="InterPro" id="IPR013806">
    <property type="entry name" value="Kringle-like"/>
</dbReference>
<dbReference type="STRING" id="64144.ENSATEP00000000833"/>
<feature type="disulfide bond" evidence="8">
    <location>
        <begin position="153"/>
        <end position="179"/>
    </location>
</feature>
<evidence type="ECO:0000259" key="11">
    <source>
        <dbReference type="PROSITE" id="PS50041"/>
    </source>
</evidence>
<evidence type="ECO:0000256" key="3">
    <source>
        <dbReference type="ARBA" id="ARBA00022737"/>
    </source>
</evidence>